<organism evidence="3">
    <name type="scientific">Laccaria bicolor (strain S238N-H82 / ATCC MYA-4686)</name>
    <name type="common">Bicoloured deceiver</name>
    <name type="synonym">Laccaria laccata var. bicolor</name>
    <dbReference type="NCBI Taxonomy" id="486041"/>
    <lineage>
        <taxon>Eukaryota</taxon>
        <taxon>Fungi</taxon>
        <taxon>Dikarya</taxon>
        <taxon>Basidiomycota</taxon>
        <taxon>Agaricomycotina</taxon>
        <taxon>Agaricomycetes</taxon>
        <taxon>Agaricomycetidae</taxon>
        <taxon>Agaricales</taxon>
        <taxon>Agaricineae</taxon>
        <taxon>Hydnangiaceae</taxon>
        <taxon>Laccaria</taxon>
    </lineage>
</organism>
<dbReference type="Proteomes" id="UP000001194">
    <property type="component" value="Unassembled WGS sequence"/>
</dbReference>
<dbReference type="STRING" id="486041.B0E0T7"/>
<dbReference type="GeneID" id="6085452"/>
<dbReference type="OrthoDB" id="2692094at2759"/>
<dbReference type="HOGENOM" id="CLU_002498_9_2_1"/>
<sequence>MGELEHRRVKCFYARTNKTFGFKRQITKQERRQRFLRNASLKEKRQREASEHSADGAPDPKCYRQSSAHSIPNIVDDPLPNITPKDHYQISDSAKSFERIPKFLSENAGDPALRNFMPLLKEHLLARILGTKNNDNTFTDQDLSTIRFEHDRLYKHRTLRINYTSYDMR</sequence>
<dbReference type="RefSeq" id="XP_001889809.1">
    <property type="nucleotide sequence ID" value="XM_001889774.1"/>
</dbReference>
<feature type="compositionally biased region" description="Basic and acidic residues" evidence="1">
    <location>
        <begin position="40"/>
        <end position="54"/>
    </location>
</feature>
<proteinExistence type="predicted"/>
<evidence type="ECO:0000256" key="1">
    <source>
        <dbReference type="SAM" id="MobiDB-lite"/>
    </source>
</evidence>
<dbReference type="EMBL" id="DS547162">
    <property type="protein sequence ID" value="EDQ99585.1"/>
    <property type="molecule type" value="Genomic_DNA"/>
</dbReference>
<dbReference type="AlphaFoldDB" id="B0E0T7"/>
<reference evidence="2 3" key="1">
    <citation type="journal article" date="2008" name="Nature">
        <title>The genome of Laccaria bicolor provides insights into mycorrhizal symbiosis.</title>
        <authorList>
            <person name="Martin F."/>
            <person name="Aerts A."/>
            <person name="Ahren D."/>
            <person name="Brun A."/>
            <person name="Danchin E.G.J."/>
            <person name="Duchaussoy F."/>
            <person name="Gibon J."/>
            <person name="Kohler A."/>
            <person name="Lindquist E."/>
            <person name="Pereda V."/>
            <person name="Salamov A."/>
            <person name="Shapiro H.J."/>
            <person name="Wuyts J."/>
            <person name="Blaudez D."/>
            <person name="Buee M."/>
            <person name="Brokstein P."/>
            <person name="Canbaeck B."/>
            <person name="Cohen D."/>
            <person name="Courty P.E."/>
            <person name="Coutinho P.M."/>
            <person name="Delaruelle C."/>
            <person name="Detter J.C."/>
            <person name="Deveau A."/>
            <person name="DiFazio S."/>
            <person name="Duplessis S."/>
            <person name="Fraissinet-Tachet L."/>
            <person name="Lucic E."/>
            <person name="Frey-Klett P."/>
            <person name="Fourrey C."/>
            <person name="Feussner I."/>
            <person name="Gay G."/>
            <person name="Grimwood J."/>
            <person name="Hoegger P.J."/>
            <person name="Jain P."/>
            <person name="Kilaru S."/>
            <person name="Labbe J."/>
            <person name="Lin Y.C."/>
            <person name="Legue V."/>
            <person name="Le Tacon F."/>
            <person name="Marmeisse R."/>
            <person name="Melayah D."/>
            <person name="Montanini B."/>
            <person name="Muratet M."/>
            <person name="Nehls U."/>
            <person name="Niculita-Hirzel H."/>
            <person name="Oudot-Le Secq M.P."/>
            <person name="Peter M."/>
            <person name="Quesneville H."/>
            <person name="Rajashekar B."/>
            <person name="Reich M."/>
            <person name="Rouhier N."/>
            <person name="Schmutz J."/>
            <person name="Yin T."/>
            <person name="Chalot M."/>
            <person name="Henrissat B."/>
            <person name="Kuees U."/>
            <person name="Lucas S."/>
            <person name="Van de Peer Y."/>
            <person name="Podila G.K."/>
            <person name="Polle A."/>
            <person name="Pukkila P.J."/>
            <person name="Richardson P.M."/>
            <person name="Rouze P."/>
            <person name="Sanders I.R."/>
            <person name="Stajich J.E."/>
            <person name="Tunlid A."/>
            <person name="Tuskan G."/>
            <person name="Grigoriev I.V."/>
        </authorList>
    </citation>
    <scope>NUCLEOTIDE SEQUENCE [LARGE SCALE GENOMIC DNA]</scope>
    <source>
        <strain evidence="3">S238N-H82 / ATCC MYA-4686</strain>
    </source>
</reference>
<name>B0E0T7_LACBS</name>
<feature type="region of interest" description="Disordered" evidence="1">
    <location>
        <begin position="37"/>
        <end position="83"/>
    </location>
</feature>
<keyword evidence="3" id="KW-1185">Reference proteome</keyword>
<gene>
    <name evidence="2" type="ORF">LACBIDRAFT_316367</name>
</gene>
<dbReference type="InParanoid" id="B0E0T7"/>
<evidence type="ECO:0000313" key="2">
    <source>
        <dbReference type="EMBL" id="EDQ99585.1"/>
    </source>
</evidence>
<evidence type="ECO:0000313" key="3">
    <source>
        <dbReference type="Proteomes" id="UP000001194"/>
    </source>
</evidence>
<accession>B0E0T7</accession>
<protein>
    <submittedName>
        <fullName evidence="2">Predicted protein</fullName>
    </submittedName>
</protein>
<dbReference type="KEGG" id="lbc:LACBIDRAFT_316367"/>